<reference evidence="2 3" key="2">
    <citation type="submission" date="2017-02" db="EMBL/GenBank/DDBJ databases">
        <title>Draft genome sequence of Streptomyces phaeoluteigriseus type strain DSM41896.</title>
        <authorList>
            <person name="Salih T.S."/>
            <person name="Algora Gallardo L."/>
            <person name="Melo Santos T."/>
            <person name="Filgueira Martinez S."/>
            <person name="Herron P.R."/>
        </authorList>
    </citation>
    <scope>NUCLEOTIDE SEQUENCE [LARGE SCALE GENOMIC DNA]</scope>
    <source>
        <strain evidence="2 3">DSM 41896</strain>
    </source>
</reference>
<dbReference type="InterPro" id="IPR049874">
    <property type="entry name" value="ROK_cs"/>
</dbReference>
<dbReference type="PROSITE" id="PS01125">
    <property type="entry name" value="ROK"/>
    <property type="match status" value="1"/>
</dbReference>
<dbReference type="AlphaFoldDB" id="A0A1V6MI46"/>
<dbReference type="Proteomes" id="UP000184286">
    <property type="component" value="Unassembled WGS sequence"/>
</dbReference>
<dbReference type="EMBL" id="MPOH02000022">
    <property type="protein sequence ID" value="OQD52028.1"/>
    <property type="molecule type" value="Genomic_DNA"/>
</dbReference>
<dbReference type="PANTHER" id="PTHR18964:SF149">
    <property type="entry name" value="BIFUNCTIONAL UDP-N-ACETYLGLUCOSAMINE 2-EPIMERASE_N-ACETYLMANNOSAMINE KINASE"/>
    <property type="match status" value="1"/>
</dbReference>
<accession>A0A1V6MI46</accession>
<gene>
    <name evidence="2" type="ORF">BM536_035915</name>
</gene>
<dbReference type="InterPro" id="IPR000600">
    <property type="entry name" value="ROK"/>
</dbReference>
<dbReference type="RefSeq" id="WP_073491446.1">
    <property type="nucleotide sequence ID" value="NZ_MPOH02000022.1"/>
</dbReference>
<evidence type="ECO:0000256" key="1">
    <source>
        <dbReference type="ARBA" id="ARBA00006479"/>
    </source>
</evidence>
<reference evidence="3" key="1">
    <citation type="submission" date="2016-11" db="EMBL/GenBank/DDBJ databases">
        <authorList>
            <person name="Schniete J.K."/>
            <person name="Salih T."/>
            <person name="Algora Gallardo L."/>
            <person name="Martinez Fernandez S."/>
            <person name="Herron P.R."/>
        </authorList>
    </citation>
    <scope>NUCLEOTIDE SEQUENCE [LARGE SCALE GENOMIC DNA]</scope>
    <source>
        <strain evidence="3">DSM 41896</strain>
    </source>
</reference>
<evidence type="ECO:0000313" key="3">
    <source>
        <dbReference type="Proteomes" id="UP000184286"/>
    </source>
</evidence>
<protein>
    <recommendedName>
        <fullName evidence="4">Kanamycin kinase</fullName>
    </recommendedName>
</protein>
<dbReference type="OrthoDB" id="9795247at2"/>
<dbReference type="STRING" id="114686.BM536_035915"/>
<dbReference type="Pfam" id="PF00480">
    <property type="entry name" value="ROK"/>
    <property type="match status" value="1"/>
</dbReference>
<dbReference type="InterPro" id="IPR043129">
    <property type="entry name" value="ATPase_NBD"/>
</dbReference>
<organism evidence="2 3">
    <name type="scientific">Streptomyces phaeoluteigriseus</name>
    <dbReference type="NCBI Taxonomy" id="114686"/>
    <lineage>
        <taxon>Bacteria</taxon>
        <taxon>Bacillati</taxon>
        <taxon>Actinomycetota</taxon>
        <taxon>Actinomycetes</taxon>
        <taxon>Kitasatosporales</taxon>
        <taxon>Streptomycetaceae</taxon>
        <taxon>Streptomyces</taxon>
        <taxon>Streptomyces aurantiacus group</taxon>
    </lineage>
</organism>
<proteinExistence type="inferred from homology"/>
<evidence type="ECO:0000313" key="2">
    <source>
        <dbReference type="EMBL" id="OQD52028.1"/>
    </source>
</evidence>
<name>A0A1V6MI46_9ACTN</name>
<comment type="caution">
    <text evidence="2">The sequence shown here is derived from an EMBL/GenBank/DDBJ whole genome shotgun (WGS) entry which is preliminary data.</text>
</comment>
<dbReference type="Gene3D" id="3.30.420.40">
    <property type="match status" value="2"/>
</dbReference>
<sequence length="321" mass="31840">MTGTRPFTDSAAPGRFLAVDIGGTKMALRAVDAGVAVHEHTVPWPAGGDAASQSDLLAASVAEAVGVLGGAPVRIGVAAAPNVGADGRVVSWPNRPEWVGRSLRAPFVGSGAEVLFGDDATLAGLAEARSTGSRDLVYLGIGTGVGGGLVSGGRLLTGAWGTAGELGHLVVDPEGPRCRCGTRGCLQAVVSAGALAAHASAARGLATTTAELVAGVRRSDPWAERTLDHAADLIARALRVLVELVQPAHVRIGGGLGAALAPLPGRVARRLSETARPGRPLPGIGPAVHGPHSSLAGAVLLAAHGPSLIGGADPLHEGSPA</sequence>
<dbReference type="SUPFAM" id="SSF53067">
    <property type="entry name" value="Actin-like ATPase domain"/>
    <property type="match status" value="2"/>
</dbReference>
<comment type="similarity">
    <text evidence="1">Belongs to the ROK (NagC/XylR) family.</text>
</comment>
<dbReference type="PANTHER" id="PTHR18964">
    <property type="entry name" value="ROK (REPRESSOR, ORF, KINASE) FAMILY"/>
    <property type="match status" value="1"/>
</dbReference>
<evidence type="ECO:0008006" key="4">
    <source>
        <dbReference type="Google" id="ProtNLM"/>
    </source>
</evidence>